<sequence length="72" mass="7066">MPLARQAVGEEAAEQQGAAGHEGQDRRGAEVGKEAQGAALLEDTALLLARVGAAAACPTTVSSGTVPSAVVP</sequence>
<dbReference type="KEGG" id="rub:GBA63_02355"/>
<keyword evidence="3" id="KW-1185">Reference proteome</keyword>
<evidence type="ECO:0000313" key="3">
    <source>
        <dbReference type="Proteomes" id="UP000501452"/>
    </source>
</evidence>
<evidence type="ECO:0000313" key="2">
    <source>
        <dbReference type="EMBL" id="QIN81597.1"/>
    </source>
</evidence>
<dbReference type="RefSeq" id="WP_166173129.1">
    <property type="nucleotide sequence ID" value="NZ_CP045119.1"/>
</dbReference>
<name>A0A6G8Q5J6_9ACTN</name>
<proteinExistence type="predicted"/>
<feature type="compositionally biased region" description="Low complexity" evidence="1">
    <location>
        <begin position="1"/>
        <end position="21"/>
    </location>
</feature>
<accession>A0A6G8Q5J6</accession>
<gene>
    <name evidence="2" type="ORF">GBA63_02355</name>
</gene>
<feature type="compositionally biased region" description="Basic and acidic residues" evidence="1">
    <location>
        <begin position="22"/>
        <end position="33"/>
    </location>
</feature>
<protein>
    <submittedName>
        <fullName evidence="2">Uncharacterized protein</fullName>
    </submittedName>
</protein>
<feature type="region of interest" description="Disordered" evidence="1">
    <location>
        <begin position="1"/>
        <end position="35"/>
    </location>
</feature>
<reference evidence="2 3" key="1">
    <citation type="submission" date="2019-10" db="EMBL/GenBank/DDBJ databases">
        <title>Rubrobacter sp nov SCSIO 52090 isolated from a deep-sea sediment in the South China Sea.</title>
        <authorList>
            <person name="Chen R.W."/>
        </authorList>
    </citation>
    <scope>NUCLEOTIDE SEQUENCE [LARGE SCALE GENOMIC DNA]</scope>
    <source>
        <strain evidence="2 3">SCSIO 52909</strain>
    </source>
</reference>
<dbReference type="Proteomes" id="UP000501452">
    <property type="component" value="Chromosome"/>
</dbReference>
<dbReference type="EMBL" id="CP045119">
    <property type="protein sequence ID" value="QIN81597.1"/>
    <property type="molecule type" value="Genomic_DNA"/>
</dbReference>
<evidence type="ECO:0000256" key="1">
    <source>
        <dbReference type="SAM" id="MobiDB-lite"/>
    </source>
</evidence>
<dbReference type="AlphaFoldDB" id="A0A6G8Q5J6"/>
<organism evidence="2 3">
    <name type="scientific">Rubrobacter tropicus</name>
    <dbReference type="NCBI Taxonomy" id="2653851"/>
    <lineage>
        <taxon>Bacteria</taxon>
        <taxon>Bacillati</taxon>
        <taxon>Actinomycetota</taxon>
        <taxon>Rubrobacteria</taxon>
        <taxon>Rubrobacterales</taxon>
        <taxon>Rubrobacteraceae</taxon>
        <taxon>Rubrobacter</taxon>
    </lineage>
</organism>